<accession>S7RJF5</accession>
<organism evidence="4 5">
    <name type="scientific">Gloeophyllum trabeum (strain ATCC 11539 / FP-39264 / Madison 617)</name>
    <name type="common">Brown rot fungus</name>
    <dbReference type="NCBI Taxonomy" id="670483"/>
    <lineage>
        <taxon>Eukaryota</taxon>
        <taxon>Fungi</taxon>
        <taxon>Dikarya</taxon>
        <taxon>Basidiomycota</taxon>
        <taxon>Agaricomycotina</taxon>
        <taxon>Agaricomycetes</taxon>
        <taxon>Gloeophyllales</taxon>
        <taxon>Gloeophyllaceae</taxon>
        <taxon>Gloeophyllum</taxon>
    </lineage>
</organism>
<feature type="compositionally biased region" description="Basic and acidic residues" evidence="2">
    <location>
        <begin position="362"/>
        <end position="373"/>
    </location>
</feature>
<reference evidence="4 5" key="1">
    <citation type="journal article" date="2012" name="Science">
        <title>The Paleozoic origin of enzymatic lignin decomposition reconstructed from 31 fungal genomes.</title>
        <authorList>
            <person name="Floudas D."/>
            <person name="Binder M."/>
            <person name="Riley R."/>
            <person name="Barry K."/>
            <person name="Blanchette R.A."/>
            <person name="Henrissat B."/>
            <person name="Martinez A.T."/>
            <person name="Otillar R."/>
            <person name="Spatafora J.W."/>
            <person name="Yadav J.S."/>
            <person name="Aerts A."/>
            <person name="Benoit I."/>
            <person name="Boyd A."/>
            <person name="Carlson A."/>
            <person name="Copeland A."/>
            <person name="Coutinho P.M."/>
            <person name="de Vries R.P."/>
            <person name="Ferreira P."/>
            <person name="Findley K."/>
            <person name="Foster B."/>
            <person name="Gaskell J."/>
            <person name="Glotzer D."/>
            <person name="Gorecki P."/>
            <person name="Heitman J."/>
            <person name="Hesse C."/>
            <person name="Hori C."/>
            <person name="Igarashi K."/>
            <person name="Jurgens J.A."/>
            <person name="Kallen N."/>
            <person name="Kersten P."/>
            <person name="Kohler A."/>
            <person name="Kuees U."/>
            <person name="Kumar T.K.A."/>
            <person name="Kuo A."/>
            <person name="LaButti K."/>
            <person name="Larrondo L.F."/>
            <person name="Lindquist E."/>
            <person name="Ling A."/>
            <person name="Lombard V."/>
            <person name="Lucas S."/>
            <person name="Lundell T."/>
            <person name="Martin R."/>
            <person name="McLaughlin D.J."/>
            <person name="Morgenstern I."/>
            <person name="Morin E."/>
            <person name="Murat C."/>
            <person name="Nagy L.G."/>
            <person name="Nolan M."/>
            <person name="Ohm R.A."/>
            <person name="Patyshakuliyeva A."/>
            <person name="Rokas A."/>
            <person name="Ruiz-Duenas F.J."/>
            <person name="Sabat G."/>
            <person name="Salamov A."/>
            <person name="Samejima M."/>
            <person name="Schmutz J."/>
            <person name="Slot J.C."/>
            <person name="St John F."/>
            <person name="Stenlid J."/>
            <person name="Sun H."/>
            <person name="Sun S."/>
            <person name="Syed K."/>
            <person name="Tsang A."/>
            <person name="Wiebenga A."/>
            <person name="Young D."/>
            <person name="Pisabarro A."/>
            <person name="Eastwood D.C."/>
            <person name="Martin F."/>
            <person name="Cullen D."/>
            <person name="Grigoriev I.V."/>
            <person name="Hibbett D.S."/>
        </authorList>
    </citation>
    <scope>NUCLEOTIDE SEQUENCE [LARGE SCALE GENOMIC DNA]</scope>
    <source>
        <strain evidence="4 5">ATCC 11539</strain>
    </source>
</reference>
<protein>
    <recommendedName>
        <fullName evidence="3">Peptidase C14 caspase domain-containing protein</fullName>
    </recommendedName>
</protein>
<dbReference type="EMBL" id="KB469303">
    <property type="protein sequence ID" value="EPQ54465.1"/>
    <property type="molecule type" value="Genomic_DNA"/>
</dbReference>
<dbReference type="GO" id="GO:0005737">
    <property type="term" value="C:cytoplasm"/>
    <property type="evidence" value="ECO:0007669"/>
    <property type="project" value="TreeGrafter"/>
</dbReference>
<feature type="region of interest" description="Disordered" evidence="2">
    <location>
        <begin position="362"/>
        <end position="406"/>
    </location>
</feature>
<comment type="similarity">
    <text evidence="1">Belongs to the peptidase C14B family.</text>
</comment>
<feature type="region of interest" description="Disordered" evidence="2">
    <location>
        <begin position="282"/>
        <end position="311"/>
    </location>
</feature>
<dbReference type="HOGENOM" id="CLU_029389_6_2_1"/>
<evidence type="ECO:0000313" key="5">
    <source>
        <dbReference type="Proteomes" id="UP000030669"/>
    </source>
</evidence>
<keyword evidence="5" id="KW-1185">Reference proteome</keyword>
<dbReference type="GO" id="GO:0004197">
    <property type="term" value="F:cysteine-type endopeptidase activity"/>
    <property type="evidence" value="ECO:0007669"/>
    <property type="project" value="InterPro"/>
</dbReference>
<dbReference type="Pfam" id="PF00656">
    <property type="entry name" value="Peptidase_C14"/>
    <property type="match status" value="1"/>
</dbReference>
<dbReference type="PANTHER" id="PTHR48104">
    <property type="entry name" value="METACASPASE-4"/>
    <property type="match status" value="1"/>
</dbReference>
<feature type="domain" description="Peptidase C14 caspase" evidence="3">
    <location>
        <begin position="20"/>
        <end position="364"/>
    </location>
</feature>
<evidence type="ECO:0000256" key="1">
    <source>
        <dbReference type="ARBA" id="ARBA00009005"/>
    </source>
</evidence>
<dbReference type="Proteomes" id="UP000030669">
    <property type="component" value="Unassembled WGS sequence"/>
</dbReference>
<proteinExistence type="inferred from homology"/>
<dbReference type="OMA" id="CHARDDT"/>
<evidence type="ECO:0000313" key="4">
    <source>
        <dbReference type="EMBL" id="EPQ54465.1"/>
    </source>
</evidence>
<dbReference type="Gene3D" id="3.40.50.12660">
    <property type="match status" value="1"/>
</dbReference>
<dbReference type="eggNOG" id="KOG1546">
    <property type="taxonomic scope" value="Eukaryota"/>
</dbReference>
<gene>
    <name evidence="4" type="ORF">GLOTRDRAFT_139052</name>
</gene>
<dbReference type="PANTHER" id="PTHR48104:SF30">
    <property type="entry name" value="METACASPASE-1"/>
    <property type="match status" value="1"/>
</dbReference>
<dbReference type="GeneID" id="19304152"/>
<dbReference type="GO" id="GO:0006508">
    <property type="term" value="P:proteolysis"/>
    <property type="evidence" value="ECO:0007669"/>
    <property type="project" value="InterPro"/>
</dbReference>
<evidence type="ECO:0000259" key="3">
    <source>
        <dbReference type="Pfam" id="PF00656"/>
    </source>
</evidence>
<dbReference type="KEGG" id="gtr:GLOTRDRAFT_139052"/>
<evidence type="ECO:0000256" key="2">
    <source>
        <dbReference type="SAM" id="MobiDB-lite"/>
    </source>
</evidence>
<dbReference type="RefSeq" id="XP_007866771.1">
    <property type="nucleotide sequence ID" value="XM_007868580.1"/>
</dbReference>
<sequence length="422" mass="47740">MPAILRESLRTNIVARQPYKKALLIGIQYTEQFGLLESSHKDVRDLGKFLIQRCNYRPYDVVIMTDDPREPASLQPTEENILLKMFELTEGAQAGDHFLFHFSGHADQQECQSQDSEEEDGMDECIITSDERFIRDNDLRRALVEALPVGSTLVAIFDCCHSGTLLDLEHYKCNTPHEWSHHEHEHARGKRKHPDRRNAAPTRRGRIYHKRRLDMGEVCVNAGEFDKVIPKPGARYSRVVVKTRSSSIASQYHTPLSPRSAVDAMSWSGIWERLQLAAAPRCASPENMQRTRSHDSEECVDSPTERPNVISLAPVPDDHVVYESDKGGFLTRALIEFLGAREEAPTFRELMTHLEHGLKTITDKVAEEKRQRGNADIPEEGEPTPDTSMSGSDPSPGSPRLGFEYPQLGSCKRLNLDDVFTL</sequence>
<dbReference type="InterPro" id="IPR050452">
    <property type="entry name" value="Metacaspase"/>
</dbReference>
<dbReference type="InterPro" id="IPR011600">
    <property type="entry name" value="Pept_C14_caspase"/>
</dbReference>
<feature type="compositionally biased region" description="Low complexity" evidence="2">
    <location>
        <begin position="384"/>
        <end position="399"/>
    </location>
</feature>
<feature type="region of interest" description="Disordered" evidence="2">
    <location>
        <begin position="181"/>
        <end position="205"/>
    </location>
</feature>
<dbReference type="OrthoDB" id="3223806at2759"/>
<name>S7RJF5_GLOTA</name>
<dbReference type="AlphaFoldDB" id="S7RJF5"/>